<organism evidence="3 4">
    <name type="scientific">Guptibacillus hwajinpoensis</name>
    <dbReference type="NCBI Taxonomy" id="208199"/>
    <lineage>
        <taxon>Bacteria</taxon>
        <taxon>Bacillati</taxon>
        <taxon>Bacillota</taxon>
        <taxon>Bacilli</taxon>
        <taxon>Bacillales</taxon>
        <taxon>Guptibacillaceae</taxon>
        <taxon>Guptibacillus</taxon>
    </lineage>
</organism>
<evidence type="ECO:0000313" key="4">
    <source>
        <dbReference type="Proteomes" id="UP000447833"/>
    </source>
</evidence>
<gene>
    <name evidence="3" type="ORF">GLW07_20785</name>
</gene>
<dbReference type="Proteomes" id="UP000447833">
    <property type="component" value="Unassembled WGS sequence"/>
</dbReference>
<comment type="caution">
    <text evidence="3">The sequence shown here is derived from an EMBL/GenBank/DDBJ whole genome shotgun (WGS) entry which is preliminary data.</text>
</comment>
<proteinExistence type="predicted"/>
<dbReference type="GO" id="GO:0005524">
    <property type="term" value="F:ATP binding"/>
    <property type="evidence" value="ECO:0007669"/>
    <property type="project" value="UniProtKB-UniRule"/>
</dbReference>
<keyword evidence="1" id="KW-0547">Nucleotide-binding</keyword>
<sequence length="452" mass="51517">MKLAEKIILQPENSSSTQSKLTLTIPEKIASKWKLTDSPLPLRCGAVEVSVSIKVYHTPSSHTVYCSPDLLRSLSLPDQTIPITMSFCHQKQLLSLGPIFCLALNSSSKAENPFGSYTDFCKEVAEYCEEHHILFYVYTLQPWNETKVSGFIWNQRTWVETILPIPSVIYNRIHSRKLENSHFIKQLKVYWQQQKIPYFNESFLDKWDVHQKLLLYDEIVPYLPETVLLEGFDAIEIMITKHPILYLKPLNGSQGKHIFRISQSDNLFHLDYSSFNGSQTISSSALPNLYKTIRLRSKYIPYLIQQGIPLIDIDGCPVDFRILCLKGSGGKWSVVSAVSRVSQTNEQFVSNIARGALLKKFHEGLAPFEDSMKSQLMRILPELAREVSQIIDRESEGLFAELGIDMSVDQEGHPWIIEVNTKPSKTSDGTTSSTYRPSVKALIRLVHWYASL</sequence>
<dbReference type="GO" id="GO:0046872">
    <property type="term" value="F:metal ion binding"/>
    <property type="evidence" value="ECO:0007669"/>
    <property type="project" value="InterPro"/>
</dbReference>
<dbReference type="EMBL" id="WMEY01000010">
    <property type="protein sequence ID" value="MYL65803.1"/>
    <property type="molecule type" value="Genomic_DNA"/>
</dbReference>
<dbReference type="RefSeq" id="WP_160921467.1">
    <property type="nucleotide sequence ID" value="NZ_WMEY01000010.1"/>
</dbReference>
<dbReference type="InterPro" id="IPR011761">
    <property type="entry name" value="ATP-grasp"/>
</dbReference>
<evidence type="ECO:0000313" key="3">
    <source>
        <dbReference type="EMBL" id="MYL65803.1"/>
    </source>
</evidence>
<dbReference type="GO" id="GO:0005737">
    <property type="term" value="C:cytoplasm"/>
    <property type="evidence" value="ECO:0007669"/>
    <property type="project" value="TreeGrafter"/>
</dbReference>
<dbReference type="Pfam" id="PF14398">
    <property type="entry name" value="ATPgrasp_YheCD"/>
    <property type="match status" value="1"/>
</dbReference>
<dbReference type="SUPFAM" id="SSF56059">
    <property type="entry name" value="Glutathione synthetase ATP-binding domain-like"/>
    <property type="match status" value="1"/>
</dbReference>
<name>A0A845F4B5_9BACL</name>
<reference evidence="3 4" key="1">
    <citation type="submission" date="2019-11" db="EMBL/GenBank/DDBJ databases">
        <title>Genome sequences of 17 halophilic strains isolated from different environments.</title>
        <authorList>
            <person name="Furrow R.E."/>
        </authorList>
    </citation>
    <scope>NUCLEOTIDE SEQUENCE [LARGE SCALE GENOMIC DNA]</scope>
    <source>
        <strain evidence="3 4">22506_14_FS</strain>
    </source>
</reference>
<dbReference type="PANTHER" id="PTHR21621">
    <property type="entry name" value="RIBOSOMAL PROTEIN S6 MODIFICATION PROTEIN"/>
    <property type="match status" value="1"/>
</dbReference>
<keyword evidence="1" id="KW-0067">ATP-binding</keyword>
<dbReference type="InterPro" id="IPR026838">
    <property type="entry name" value="YheC/D"/>
</dbReference>
<accession>A0A845F4B5</accession>
<dbReference type="Gene3D" id="3.30.470.20">
    <property type="entry name" value="ATP-grasp fold, B domain"/>
    <property type="match status" value="1"/>
</dbReference>
<dbReference type="AlphaFoldDB" id="A0A845F4B5"/>
<evidence type="ECO:0000256" key="1">
    <source>
        <dbReference type="PROSITE-ProRule" id="PRU00409"/>
    </source>
</evidence>
<protein>
    <submittedName>
        <fullName evidence="3">YheC/YheD family protein</fullName>
    </submittedName>
</protein>
<feature type="domain" description="ATP-grasp" evidence="2">
    <location>
        <begin position="212"/>
        <end position="447"/>
    </location>
</feature>
<dbReference type="PROSITE" id="PS50975">
    <property type="entry name" value="ATP_GRASP"/>
    <property type="match status" value="1"/>
</dbReference>
<dbReference type="PANTHER" id="PTHR21621:SF4">
    <property type="entry name" value="GLUTATHIONE SYNTHETASE"/>
    <property type="match status" value="1"/>
</dbReference>
<dbReference type="GO" id="GO:0004363">
    <property type="term" value="F:glutathione synthase activity"/>
    <property type="evidence" value="ECO:0007669"/>
    <property type="project" value="TreeGrafter"/>
</dbReference>
<evidence type="ECO:0000259" key="2">
    <source>
        <dbReference type="PROSITE" id="PS50975"/>
    </source>
</evidence>